<proteinExistence type="predicted"/>
<dbReference type="PANTHER" id="PTHR30055:SF200">
    <property type="entry name" value="HTH-TYPE TRANSCRIPTIONAL REPRESSOR BDCR"/>
    <property type="match status" value="1"/>
</dbReference>
<dbReference type="Gene3D" id="1.10.357.10">
    <property type="entry name" value="Tetracycline Repressor, domain 2"/>
    <property type="match status" value="1"/>
</dbReference>
<organism evidence="4 5">
    <name type="scientific">Kibdelosporangium lantanae</name>
    <dbReference type="NCBI Taxonomy" id="1497396"/>
    <lineage>
        <taxon>Bacteria</taxon>
        <taxon>Bacillati</taxon>
        <taxon>Actinomycetota</taxon>
        <taxon>Actinomycetes</taxon>
        <taxon>Pseudonocardiales</taxon>
        <taxon>Pseudonocardiaceae</taxon>
        <taxon>Kibdelosporangium</taxon>
    </lineage>
</organism>
<accession>A0ABW3MNG6</accession>
<gene>
    <name evidence="4" type="ORF">ACFQ1S_44580</name>
</gene>
<dbReference type="PRINTS" id="PR00455">
    <property type="entry name" value="HTHTETR"/>
</dbReference>
<comment type="caution">
    <text evidence="4">The sequence shown here is derived from an EMBL/GenBank/DDBJ whole genome shotgun (WGS) entry which is preliminary data.</text>
</comment>
<feature type="non-terminal residue" evidence="4">
    <location>
        <position position="82"/>
    </location>
</feature>
<keyword evidence="1 2" id="KW-0238">DNA-binding</keyword>
<dbReference type="PANTHER" id="PTHR30055">
    <property type="entry name" value="HTH-TYPE TRANSCRIPTIONAL REGULATOR RUTR"/>
    <property type="match status" value="1"/>
</dbReference>
<evidence type="ECO:0000256" key="2">
    <source>
        <dbReference type="PROSITE-ProRule" id="PRU00335"/>
    </source>
</evidence>
<dbReference type="Pfam" id="PF00440">
    <property type="entry name" value="TetR_N"/>
    <property type="match status" value="1"/>
</dbReference>
<reference evidence="5" key="1">
    <citation type="journal article" date="2019" name="Int. J. Syst. Evol. Microbiol.">
        <title>The Global Catalogue of Microorganisms (GCM) 10K type strain sequencing project: providing services to taxonomists for standard genome sequencing and annotation.</title>
        <authorList>
            <consortium name="The Broad Institute Genomics Platform"/>
            <consortium name="The Broad Institute Genome Sequencing Center for Infectious Disease"/>
            <person name="Wu L."/>
            <person name="Ma J."/>
        </authorList>
    </citation>
    <scope>NUCLEOTIDE SEQUENCE [LARGE SCALE GENOMIC DNA]</scope>
    <source>
        <strain evidence="5">JCM 31486</strain>
    </source>
</reference>
<feature type="domain" description="HTH tetR-type" evidence="3">
    <location>
        <begin position="8"/>
        <end position="68"/>
    </location>
</feature>
<dbReference type="SUPFAM" id="SSF46689">
    <property type="entry name" value="Homeodomain-like"/>
    <property type="match status" value="1"/>
</dbReference>
<name>A0ABW3MNG6_9PSEU</name>
<dbReference type="EMBL" id="JBHTIS010004177">
    <property type="protein sequence ID" value="MFD1052158.1"/>
    <property type="molecule type" value="Genomic_DNA"/>
</dbReference>
<protein>
    <submittedName>
        <fullName evidence="4">TetR/AcrR family transcriptional regulator</fullName>
    </submittedName>
</protein>
<feature type="DNA-binding region" description="H-T-H motif" evidence="2">
    <location>
        <begin position="31"/>
        <end position="50"/>
    </location>
</feature>
<keyword evidence="5" id="KW-1185">Reference proteome</keyword>
<dbReference type="InterPro" id="IPR050109">
    <property type="entry name" value="HTH-type_TetR-like_transc_reg"/>
</dbReference>
<dbReference type="Proteomes" id="UP001597045">
    <property type="component" value="Unassembled WGS sequence"/>
</dbReference>
<evidence type="ECO:0000313" key="5">
    <source>
        <dbReference type="Proteomes" id="UP001597045"/>
    </source>
</evidence>
<sequence length="82" mass="9538">MAPRKREPDVRDKILDVATRLFDGHGVHAVGMQQIIDEFGCGKAMLYREFATKDDLVVAYLERYTQTWDMIRERAAEQHPDD</sequence>
<evidence type="ECO:0000256" key="1">
    <source>
        <dbReference type="ARBA" id="ARBA00023125"/>
    </source>
</evidence>
<dbReference type="PROSITE" id="PS50977">
    <property type="entry name" value="HTH_TETR_2"/>
    <property type="match status" value="1"/>
</dbReference>
<dbReference type="InterPro" id="IPR001647">
    <property type="entry name" value="HTH_TetR"/>
</dbReference>
<evidence type="ECO:0000259" key="3">
    <source>
        <dbReference type="PROSITE" id="PS50977"/>
    </source>
</evidence>
<dbReference type="InterPro" id="IPR009057">
    <property type="entry name" value="Homeodomain-like_sf"/>
</dbReference>
<evidence type="ECO:0000313" key="4">
    <source>
        <dbReference type="EMBL" id="MFD1052158.1"/>
    </source>
</evidence>